<evidence type="ECO:0000256" key="2">
    <source>
        <dbReference type="SAM" id="SignalP"/>
    </source>
</evidence>
<evidence type="ECO:0000256" key="1">
    <source>
        <dbReference type="ARBA" id="ARBA00010515"/>
    </source>
</evidence>
<evidence type="ECO:0000313" key="5">
    <source>
        <dbReference type="Proteomes" id="UP001443914"/>
    </source>
</evidence>
<protein>
    <recommendedName>
        <fullName evidence="3">Alpha/beta hydrolase fold-3 domain-containing protein</fullName>
    </recommendedName>
</protein>
<keyword evidence="5" id="KW-1185">Reference proteome</keyword>
<accession>A0AAW1JBI0</accession>
<proteinExistence type="inferred from homology"/>
<dbReference type="GO" id="GO:0016787">
    <property type="term" value="F:hydrolase activity"/>
    <property type="evidence" value="ECO:0007669"/>
    <property type="project" value="InterPro"/>
</dbReference>
<dbReference type="InterPro" id="IPR050466">
    <property type="entry name" value="Carboxylest/Gibb_receptor"/>
</dbReference>
<dbReference type="PANTHER" id="PTHR23024:SF551">
    <property type="entry name" value="2-HYDROXYISOFLAVANONE DEHYDRATASE-LIKE"/>
    <property type="match status" value="1"/>
</dbReference>
<evidence type="ECO:0000313" key="4">
    <source>
        <dbReference type="EMBL" id="KAK9699949.1"/>
    </source>
</evidence>
<dbReference type="AlphaFoldDB" id="A0AAW1JBI0"/>
<sequence length="348" mass="38905">MSSKMLFMLVLLGLFIASFTIPAQSQNANAKDVRPYILVFDNGTIVRDDTAIPLDPVPPQTPDPLTNVTSKDVTLNPSKNLTARIYLPALTHNSKKLPILVYFHGGGFCVGSAFSRNDHLYLNSLVSQSGVIAISINFRLYPEVTFQTSLEDAWFALEWVASQKQNISWTEPWLASHGDFSKLFLGGDSSGATIVHNLAIKASQVALLYDLRIYGAILVMPLFLGSERVPLESDSVTLTPYYRVWPYVCPNCSHGVDNPFINPVSPRSPTLRRLAVKKLLVYTAEQDPLLGRSVEYVTTVRASRWEGILAYYEAKNVSHIFHITDQQKPESEKETKLLIKRLSQFLQT</sequence>
<comment type="similarity">
    <text evidence="1">Belongs to the 'GDXG' lipolytic enzyme family.</text>
</comment>
<dbReference type="InterPro" id="IPR013094">
    <property type="entry name" value="AB_hydrolase_3"/>
</dbReference>
<reference evidence="4" key="1">
    <citation type="submission" date="2024-03" db="EMBL/GenBank/DDBJ databases">
        <title>WGS assembly of Saponaria officinalis var. Norfolk2.</title>
        <authorList>
            <person name="Jenkins J."/>
            <person name="Shu S."/>
            <person name="Grimwood J."/>
            <person name="Barry K."/>
            <person name="Goodstein D."/>
            <person name="Schmutz J."/>
            <person name="Leebens-Mack J."/>
            <person name="Osbourn A."/>
        </authorList>
    </citation>
    <scope>NUCLEOTIDE SEQUENCE [LARGE SCALE GENOMIC DNA]</scope>
    <source>
        <strain evidence="4">JIC</strain>
    </source>
</reference>
<dbReference type="Gene3D" id="3.40.50.1820">
    <property type="entry name" value="alpha/beta hydrolase"/>
    <property type="match status" value="1"/>
</dbReference>
<dbReference type="Proteomes" id="UP001443914">
    <property type="component" value="Unassembled WGS sequence"/>
</dbReference>
<gene>
    <name evidence="4" type="ORF">RND81_08G206000</name>
</gene>
<feature type="signal peptide" evidence="2">
    <location>
        <begin position="1"/>
        <end position="25"/>
    </location>
</feature>
<organism evidence="4 5">
    <name type="scientific">Saponaria officinalis</name>
    <name type="common">Common soapwort</name>
    <name type="synonym">Lychnis saponaria</name>
    <dbReference type="NCBI Taxonomy" id="3572"/>
    <lineage>
        <taxon>Eukaryota</taxon>
        <taxon>Viridiplantae</taxon>
        <taxon>Streptophyta</taxon>
        <taxon>Embryophyta</taxon>
        <taxon>Tracheophyta</taxon>
        <taxon>Spermatophyta</taxon>
        <taxon>Magnoliopsida</taxon>
        <taxon>eudicotyledons</taxon>
        <taxon>Gunneridae</taxon>
        <taxon>Pentapetalae</taxon>
        <taxon>Caryophyllales</taxon>
        <taxon>Caryophyllaceae</taxon>
        <taxon>Caryophylleae</taxon>
        <taxon>Saponaria</taxon>
    </lineage>
</organism>
<feature type="chain" id="PRO_5043575961" description="Alpha/beta hydrolase fold-3 domain-containing protein" evidence="2">
    <location>
        <begin position="26"/>
        <end position="348"/>
    </location>
</feature>
<evidence type="ECO:0000259" key="3">
    <source>
        <dbReference type="Pfam" id="PF07859"/>
    </source>
</evidence>
<dbReference type="Pfam" id="PF07859">
    <property type="entry name" value="Abhydrolase_3"/>
    <property type="match status" value="1"/>
</dbReference>
<dbReference type="SUPFAM" id="SSF53474">
    <property type="entry name" value="alpha/beta-Hydrolases"/>
    <property type="match status" value="1"/>
</dbReference>
<comment type="caution">
    <text evidence="4">The sequence shown here is derived from an EMBL/GenBank/DDBJ whole genome shotgun (WGS) entry which is preliminary data.</text>
</comment>
<name>A0AAW1JBI0_SAPOF</name>
<dbReference type="EMBL" id="JBDFQZ010000008">
    <property type="protein sequence ID" value="KAK9699949.1"/>
    <property type="molecule type" value="Genomic_DNA"/>
</dbReference>
<dbReference type="PANTHER" id="PTHR23024">
    <property type="entry name" value="ARYLACETAMIDE DEACETYLASE"/>
    <property type="match status" value="1"/>
</dbReference>
<dbReference type="InterPro" id="IPR029058">
    <property type="entry name" value="AB_hydrolase_fold"/>
</dbReference>
<feature type="domain" description="Alpha/beta hydrolase fold-3" evidence="3">
    <location>
        <begin position="100"/>
        <end position="322"/>
    </location>
</feature>
<keyword evidence="2" id="KW-0732">Signal</keyword>